<evidence type="ECO:0000256" key="1">
    <source>
        <dbReference type="SAM" id="MobiDB-lite"/>
    </source>
</evidence>
<feature type="region of interest" description="Disordered" evidence="1">
    <location>
        <begin position="650"/>
        <end position="670"/>
    </location>
</feature>
<evidence type="ECO:0000313" key="2">
    <source>
        <dbReference type="EMBL" id="GJE96473.1"/>
    </source>
</evidence>
<protein>
    <recommendedName>
        <fullName evidence="4">Reverse transcriptase domain-containing protein</fullName>
    </recommendedName>
</protein>
<accession>A0A9P3GK90</accession>
<dbReference type="AlphaFoldDB" id="A0A9P3GK90"/>
<evidence type="ECO:0008006" key="4">
    <source>
        <dbReference type="Google" id="ProtNLM"/>
    </source>
</evidence>
<proteinExistence type="predicted"/>
<dbReference type="EMBL" id="BPQB01000060">
    <property type="protein sequence ID" value="GJE96473.1"/>
    <property type="molecule type" value="Genomic_DNA"/>
</dbReference>
<dbReference type="OrthoDB" id="2755014at2759"/>
<comment type="caution">
    <text evidence="2">The sequence shown here is derived from an EMBL/GenBank/DDBJ whole genome shotgun (WGS) entry which is preliminary data.</text>
</comment>
<keyword evidence="3" id="KW-1185">Reference proteome</keyword>
<dbReference type="Proteomes" id="UP000703269">
    <property type="component" value="Unassembled WGS sequence"/>
</dbReference>
<evidence type="ECO:0000313" key="3">
    <source>
        <dbReference type="Proteomes" id="UP000703269"/>
    </source>
</evidence>
<reference evidence="2 3" key="1">
    <citation type="submission" date="2021-08" db="EMBL/GenBank/DDBJ databases">
        <title>Draft Genome Sequence of Phanerochaete sordida strain YK-624.</title>
        <authorList>
            <person name="Mori T."/>
            <person name="Dohra H."/>
            <person name="Suzuki T."/>
            <person name="Kawagishi H."/>
            <person name="Hirai H."/>
        </authorList>
    </citation>
    <scope>NUCLEOTIDE SEQUENCE [LARGE SCALE GENOMIC DNA]</scope>
    <source>
        <strain evidence="2 3">YK-624</strain>
    </source>
</reference>
<sequence length="1126" mass="124079">MLRKGNSRPSPGPDLWEKWCTKSLSDTSLALVLDLVNYEIVHSHFPASVKPATMSTIFKRGSRTDLSNYRGITCSNLMKNLPFAWLNHNLVPYLAEHDILPQSQIATQPGVQARDLTSFLAQAETYARRHKQPLYMLRRDQRKGFDRLEPDGFYDAVRAYGLPSSLIDLDRSAQADVPYQVKTIFGLTPVFTVSGVTQQGGPFSPLKSTLTTSMANHWIHDILPVDHRFIFRTSLAHAGRPHTPTDSTQLHTQMVEAMDDSIILTPSLPAAKASGLHAERFQAAYGWETNWPKSLLAVVGVPRPPDSVQMPSVNLADPDSPHLVYHTLAVSASHCEFLRTAVNDPTAQYQKIRKMILDFEFPHLPTRLPFTALRRVMSQCLVSRIRPLLSHQPVSRAHASALDRLLATRIHDMLHFPFPFNSSLLFLPLAHLGFDFPSIEHINDAAALDGLTRDLNHHVPTFRAIARITLADWTCTLNNCLHPLGGPSARSFSRSAHLIPSAWTIAVDVLRVHGLSIRPTDLSHLSSGRVALRHVVRTQPAPPVSPSSLAITNLERAGITQLCDVASWPARPCADATLRPHAVVPPALLGKSAFREWPLVSRWLSTLSLSNLTSAFLGCSPGFSVAVFGSLDSDDAVRVPEPSVDEHAMRAANRLDNADPTREGSLSGDDAARAGSLSNVVVARDGSLSSALAARIPFDTWSLALPRADRQTLAENLILAGLRTFSRPALHPSYTNFLASDASALLPPRSPDVTFAATSALGSTVLSLLSPTASSLHGEVLGLISAALLNLRLPADPLPRTIYTDHLNSVHFVSSRLVFHSPRLPPPTSPASPLYSWLLNILRRSPTPPVIEYTRAHTSSSSLPASLNRFVDYLASSSHLSPSLVLPYPTFTLPDYSLYCSDNGFVANTASSYLRTRAHARITSDASFRPNTTLFRHLYDSHEPPSHPYTRASSSYSAVVQLYARSAQLDTRLTRSVRFGDSSPSCHFGCDADETAHHIFVVCPFFTHLRTLAARELFDSTARLLDDVPLQLRANILRVTRLLLHDEPSVWPQYSSHYYLGTLPSLSSLQHASAHPRTIARVIHCWHYACIRLAARIWGSYKRRISSRTPRADAPIALPPHLSHLS</sequence>
<gene>
    <name evidence="2" type="ORF">PsYK624_126700</name>
</gene>
<organism evidence="2 3">
    <name type="scientific">Phanerochaete sordida</name>
    <dbReference type="NCBI Taxonomy" id="48140"/>
    <lineage>
        <taxon>Eukaryota</taxon>
        <taxon>Fungi</taxon>
        <taxon>Dikarya</taxon>
        <taxon>Basidiomycota</taxon>
        <taxon>Agaricomycotina</taxon>
        <taxon>Agaricomycetes</taxon>
        <taxon>Polyporales</taxon>
        <taxon>Phanerochaetaceae</taxon>
        <taxon>Phanerochaete</taxon>
    </lineage>
</organism>
<name>A0A9P3GK90_9APHY</name>